<feature type="transmembrane region" description="Helical" evidence="3">
    <location>
        <begin position="417"/>
        <end position="438"/>
    </location>
</feature>
<keyword evidence="3" id="KW-0472">Membrane</keyword>
<keyword evidence="7" id="KW-1185">Reference proteome</keyword>
<feature type="region of interest" description="Disordered" evidence="2">
    <location>
        <begin position="76"/>
        <end position="106"/>
    </location>
</feature>
<feature type="transmembrane region" description="Helical" evidence="3">
    <location>
        <begin position="859"/>
        <end position="876"/>
    </location>
</feature>
<dbReference type="InterPro" id="IPR051413">
    <property type="entry name" value="K/Na_HCN_channel"/>
</dbReference>
<feature type="compositionally biased region" description="Acidic residues" evidence="2">
    <location>
        <begin position="78"/>
        <end position="90"/>
    </location>
</feature>
<feature type="region of interest" description="Disordered" evidence="2">
    <location>
        <begin position="672"/>
        <end position="699"/>
    </location>
</feature>
<dbReference type="Pfam" id="PF13499">
    <property type="entry name" value="EF-hand_7"/>
    <property type="match status" value="1"/>
</dbReference>
<evidence type="ECO:0000256" key="2">
    <source>
        <dbReference type="SAM" id="MobiDB-lite"/>
    </source>
</evidence>
<dbReference type="PANTHER" id="PTHR45689">
    <property type="entry name" value="I[[H]] CHANNEL, ISOFORM E"/>
    <property type="match status" value="1"/>
</dbReference>
<feature type="transmembrane region" description="Helical" evidence="3">
    <location>
        <begin position="888"/>
        <end position="909"/>
    </location>
</feature>
<feature type="transmembrane region" description="Helical" evidence="3">
    <location>
        <begin position="509"/>
        <end position="530"/>
    </location>
</feature>
<dbReference type="GO" id="GO:0005249">
    <property type="term" value="F:voltage-gated potassium channel activity"/>
    <property type="evidence" value="ECO:0007669"/>
    <property type="project" value="TreeGrafter"/>
</dbReference>
<dbReference type="InterPro" id="IPR014710">
    <property type="entry name" value="RmlC-like_jellyroll"/>
</dbReference>
<dbReference type="GO" id="GO:0098855">
    <property type="term" value="C:HCN channel complex"/>
    <property type="evidence" value="ECO:0007669"/>
    <property type="project" value="TreeGrafter"/>
</dbReference>
<gene>
    <name evidence="6" type="ORF">FCC1311_032302</name>
</gene>
<accession>A0A2R5G7I9</accession>
<organism evidence="6 7">
    <name type="scientific">Hondaea fermentalgiana</name>
    <dbReference type="NCBI Taxonomy" id="2315210"/>
    <lineage>
        <taxon>Eukaryota</taxon>
        <taxon>Sar</taxon>
        <taxon>Stramenopiles</taxon>
        <taxon>Bigyra</taxon>
        <taxon>Labyrinthulomycetes</taxon>
        <taxon>Thraustochytrida</taxon>
        <taxon>Thraustochytriidae</taxon>
        <taxon>Hondaea</taxon>
    </lineage>
</organism>
<dbReference type="InterPro" id="IPR000595">
    <property type="entry name" value="cNMP-bd_dom"/>
</dbReference>
<name>A0A2R5G7I9_9STRA</name>
<dbReference type="AlphaFoldDB" id="A0A2R5G7I9"/>
<dbReference type="GO" id="GO:0005509">
    <property type="term" value="F:calcium ion binding"/>
    <property type="evidence" value="ECO:0007669"/>
    <property type="project" value="InterPro"/>
</dbReference>
<feature type="domain" description="EF-hand" evidence="5">
    <location>
        <begin position="123"/>
        <end position="158"/>
    </location>
</feature>
<dbReference type="Gene3D" id="1.20.120.1630">
    <property type="match status" value="1"/>
</dbReference>
<proteinExistence type="predicted"/>
<evidence type="ECO:0000313" key="6">
    <source>
        <dbReference type="EMBL" id="GBG27007.1"/>
    </source>
</evidence>
<evidence type="ECO:0000259" key="4">
    <source>
        <dbReference type="PROSITE" id="PS50042"/>
    </source>
</evidence>
<comment type="caution">
    <text evidence="6">The sequence shown here is derived from an EMBL/GenBank/DDBJ whole genome shotgun (WGS) entry which is preliminary data.</text>
</comment>
<dbReference type="PROSITE" id="PS50222">
    <property type="entry name" value="EF_HAND_2"/>
    <property type="match status" value="2"/>
</dbReference>
<evidence type="ECO:0000313" key="7">
    <source>
        <dbReference type="Proteomes" id="UP000241890"/>
    </source>
</evidence>
<dbReference type="InterPro" id="IPR010721">
    <property type="entry name" value="UstE-like"/>
</dbReference>
<dbReference type="InterPro" id="IPR018488">
    <property type="entry name" value="cNMP-bd_CS"/>
</dbReference>
<keyword evidence="3" id="KW-0812">Transmembrane</keyword>
<dbReference type="CDD" id="cd00051">
    <property type="entry name" value="EFh"/>
    <property type="match status" value="1"/>
</dbReference>
<sequence>MFGSTSIPSPSTLRARAANVGNFFSGLGSKMRRGSVTPLNMSMTSSFRKYGSALDNIQELNAAKKFSSQRHLAKCDGTDNEATAEEEEEAGVVGRKSSGSLGSNDAIEKRASADSLSELELRKLYPDLWESFRRYDADGDGTVTPDELVNYLEVELDSTIAVEDITKFFEAIDNNGDGYVSFKELADWYHSIVHSLDMGTESQQGGVTVGTIFDVTKFNLGDIAKSIRNVTHANSAPGLNSSDFEDWEEPSRWIVHPFSTFHVSWDLIISAVLVITLVTLPLSLAFENFNDAVSGFNLTVDIFFCLDIAKNFFTGYVDIDGVTHLEHRDIVRHYLLSWFMPDLVSSVPIDLVLDAFGDVEDDGLTRSTKGLKLIRLVRMTKLFRLLRMGRAAKFFAHWHRFIEDRLKIRIHDSTIRMLKLGVLLLVLAHWIGCLQFMMCRLMDFPASSWVVAAELDTMSESTQYSWSFFKALAQMIGIGFETPPITNLGCLDLTDSWCKIEMWITLSSMYLGSVFYAIMISNISSIIFSMNMASRLYQEKTQQLNEYMRSKRLPPHLRDRVRDYFSLRYSEGKIFNEEAIMKDLSPSLRRDIMFFTSRELFLKVPFFRECTGNGFISSLATSLTPMVAFQDDVILEEGSVGDSMFFISSGKILIYVEEYQKSPLDELPSLVQQQEMQQAREHPGKSKRDKASSRVSSSATSMMDEEAWLAPKTIALASISSGSFFGEVALILPVRRTASAKAIAVSILYMLDREALLTSLKDFPDIYARLRDIATSRESKDAMTEESGLKAISPLLRKVLSVVAVVAVWGVGIGLSFLGKGRADPFVPQLSILQTTLVLSFGINALVFVPSYVFQTERYFDLTGSLTYLTCTWYTFSAGLKSTEGVKLRSVLASVLVTIWAVRLGSFLFRRILRDGKDGRFDKIKPNFLYFFNVWNTQGLWVYVTAYAVYIANAATEDAKLGALDYVGLAVWAIGMGIEALADHQKTMWRQRPENKGQFIETGLWYYSRHPNYFGEWTLWTGMFLFCASTFEGMQWAAVLSPIFVFCLLNFVSGVPLLEKRADEKWGGQPDYENYKATTSVFFILPKLGKRSRESEALIR</sequence>
<dbReference type="Pfam" id="PF06966">
    <property type="entry name" value="DUF1295"/>
    <property type="match status" value="1"/>
</dbReference>
<dbReference type="Gene3D" id="2.60.120.10">
    <property type="entry name" value="Jelly Rolls"/>
    <property type="match status" value="1"/>
</dbReference>
<dbReference type="PROSITE" id="PS00018">
    <property type="entry name" value="EF_HAND_1"/>
    <property type="match status" value="2"/>
</dbReference>
<dbReference type="Proteomes" id="UP000241890">
    <property type="component" value="Unassembled WGS sequence"/>
</dbReference>
<feature type="domain" description="EF-hand" evidence="5">
    <location>
        <begin position="160"/>
        <end position="195"/>
    </location>
</feature>
<evidence type="ECO:0000256" key="1">
    <source>
        <dbReference type="ARBA" id="ARBA00022837"/>
    </source>
</evidence>
<dbReference type="InterPro" id="IPR018490">
    <property type="entry name" value="cNMP-bd_dom_sf"/>
</dbReference>
<feature type="transmembrane region" description="Helical" evidence="3">
    <location>
        <begin position="930"/>
        <end position="951"/>
    </location>
</feature>
<dbReference type="Gene3D" id="1.10.287.70">
    <property type="match status" value="1"/>
</dbReference>
<feature type="domain" description="Cyclic nucleotide-binding" evidence="4">
    <location>
        <begin position="632"/>
        <end position="777"/>
    </location>
</feature>
<dbReference type="InterPro" id="IPR002048">
    <property type="entry name" value="EF_hand_dom"/>
</dbReference>
<dbReference type="Gene3D" id="1.10.238.10">
    <property type="entry name" value="EF-hand"/>
    <property type="match status" value="1"/>
</dbReference>
<feature type="transmembrane region" description="Helical" evidence="3">
    <location>
        <begin position="1037"/>
        <end position="1058"/>
    </location>
</feature>
<dbReference type="PROSITE" id="PS00889">
    <property type="entry name" value="CNMP_BINDING_2"/>
    <property type="match status" value="1"/>
</dbReference>
<dbReference type="EMBL" id="BEYU01000027">
    <property type="protein sequence ID" value="GBG27007.1"/>
    <property type="molecule type" value="Genomic_DNA"/>
</dbReference>
<evidence type="ECO:0000256" key="3">
    <source>
        <dbReference type="SAM" id="Phobius"/>
    </source>
</evidence>
<dbReference type="InterPro" id="IPR011992">
    <property type="entry name" value="EF-hand-dom_pair"/>
</dbReference>
<dbReference type="PROSITE" id="PS50042">
    <property type="entry name" value="CNMP_BINDING_3"/>
    <property type="match status" value="1"/>
</dbReference>
<dbReference type="SMART" id="SM00054">
    <property type="entry name" value="EFh"/>
    <property type="match status" value="2"/>
</dbReference>
<protein>
    <submittedName>
        <fullName evidence="6">Potassium/sodium hyperpolarization-activated cyclic nucleotide-gated channel 4</fullName>
    </submittedName>
</protein>
<feature type="transmembrane region" description="Helical" evidence="3">
    <location>
        <begin position="799"/>
        <end position="819"/>
    </location>
</feature>
<dbReference type="SUPFAM" id="SSF81324">
    <property type="entry name" value="Voltage-gated potassium channels"/>
    <property type="match status" value="1"/>
</dbReference>
<dbReference type="CDD" id="cd00038">
    <property type="entry name" value="CAP_ED"/>
    <property type="match status" value="1"/>
</dbReference>
<feature type="transmembrane region" description="Helical" evidence="3">
    <location>
        <begin position="267"/>
        <end position="286"/>
    </location>
</feature>
<keyword evidence="3" id="KW-1133">Transmembrane helix</keyword>
<dbReference type="InParanoid" id="A0A2R5G7I9"/>
<dbReference type="GO" id="GO:0035725">
    <property type="term" value="P:sodium ion transmembrane transport"/>
    <property type="evidence" value="ECO:0007669"/>
    <property type="project" value="TreeGrafter"/>
</dbReference>
<keyword evidence="1" id="KW-0106">Calcium</keyword>
<dbReference type="OrthoDB" id="421226at2759"/>
<dbReference type="PANTHER" id="PTHR45689:SF5">
    <property type="entry name" value="I[[H]] CHANNEL, ISOFORM E"/>
    <property type="match status" value="1"/>
</dbReference>
<feature type="transmembrane region" description="Helical" evidence="3">
    <location>
        <begin position="831"/>
        <end position="852"/>
    </location>
</feature>
<dbReference type="Gene3D" id="1.10.287.630">
    <property type="entry name" value="Helix hairpin bin"/>
    <property type="match status" value="1"/>
</dbReference>
<dbReference type="InterPro" id="IPR018247">
    <property type="entry name" value="EF_Hand_1_Ca_BS"/>
</dbReference>
<feature type="transmembrane region" description="Helical" evidence="3">
    <location>
        <begin position="963"/>
        <end position="982"/>
    </location>
</feature>
<evidence type="ECO:0000259" key="5">
    <source>
        <dbReference type="PROSITE" id="PS50222"/>
    </source>
</evidence>
<dbReference type="PROSITE" id="PS50244">
    <property type="entry name" value="S5A_REDUCTASE"/>
    <property type="match status" value="1"/>
</dbReference>
<dbReference type="SUPFAM" id="SSF51206">
    <property type="entry name" value="cAMP-binding domain-like"/>
    <property type="match status" value="1"/>
</dbReference>
<dbReference type="SUPFAM" id="SSF47473">
    <property type="entry name" value="EF-hand"/>
    <property type="match status" value="1"/>
</dbReference>
<reference evidence="6 7" key="1">
    <citation type="submission" date="2017-12" db="EMBL/GenBank/DDBJ databases">
        <title>Sequencing, de novo assembly and annotation of complete genome of a new Thraustochytrid species, strain FCC1311.</title>
        <authorList>
            <person name="Sedici K."/>
            <person name="Godart F."/>
            <person name="Aiese Cigliano R."/>
            <person name="Sanseverino W."/>
            <person name="Barakat M."/>
            <person name="Ortet P."/>
            <person name="Marechal E."/>
            <person name="Cagnac O."/>
            <person name="Amato A."/>
        </authorList>
    </citation>
    <scope>NUCLEOTIDE SEQUENCE [LARGE SCALE GENOMIC DNA]</scope>
</reference>
<dbReference type="GO" id="GO:0003254">
    <property type="term" value="P:regulation of membrane depolarization"/>
    <property type="evidence" value="ECO:0007669"/>
    <property type="project" value="TreeGrafter"/>
</dbReference>
<feature type="compositionally biased region" description="Basic and acidic residues" evidence="2">
    <location>
        <begin position="678"/>
        <end position="692"/>
    </location>
</feature>